<keyword evidence="2 5" id="KW-0378">Hydrolase</keyword>
<dbReference type="PANTHER" id="PTHR43046">
    <property type="entry name" value="GDP-MANNOSE MANNOSYL HYDROLASE"/>
    <property type="match status" value="1"/>
</dbReference>
<gene>
    <name evidence="5" type="ORF">FM114_01690</name>
</gene>
<accession>A0A1R4IGI7</accession>
<dbReference type="Gene3D" id="3.90.79.10">
    <property type="entry name" value="Nucleoside Triphosphate Pyrophosphohydrolase"/>
    <property type="match status" value="1"/>
</dbReference>
<dbReference type="Pfam" id="PF00293">
    <property type="entry name" value="NUDIX"/>
    <property type="match status" value="1"/>
</dbReference>
<evidence type="ECO:0000256" key="1">
    <source>
        <dbReference type="ARBA" id="ARBA00001946"/>
    </source>
</evidence>
<dbReference type="InterPro" id="IPR015797">
    <property type="entry name" value="NUDIX_hydrolase-like_dom_sf"/>
</dbReference>
<evidence type="ECO:0000313" key="5">
    <source>
        <dbReference type="EMBL" id="SJN18895.1"/>
    </source>
</evidence>
<keyword evidence="3" id="KW-0460">Magnesium</keyword>
<dbReference type="EMBL" id="FUKQ01000007">
    <property type="protein sequence ID" value="SJN18895.1"/>
    <property type="molecule type" value="Genomic_DNA"/>
</dbReference>
<dbReference type="GO" id="GO:0016787">
    <property type="term" value="F:hydrolase activity"/>
    <property type="evidence" value="ECO:0007669"/>
    <property type="project" value="UniProtKB-KW"/>
</dbReference>
<dbReference type="InterPro" id="IPR000086">
    <property type="entry name" value="NUDIX_hydrolase_dom"/>
</dbReference>
<evidence type="ECO:0000256" key="2">
    <source>
        <dbReference type="ARBA" id="ARBA00022801"/>
    </source>
</evidence>
<dbReference type="PANTHER" id="PTHR43046:SF12">
    <property type="entry name" value="GDP-MANNOSE MANNOSYL HYDROLASE"/>
    <property type="match status" value="1"/>
</dbReference>
<feature type="domain" description="Nudix hydrolase" evidence="4">
    <location>
        <begin position="11"/>
        <end position="141"/>
    </location>
</feature>
<evidence type="ECO:0000259" key="4">
    <source>
        <dbReference type="PROSITE" id="PS51462"/>
    </source>
</evidence>
<sequence length="142" mass="15958">MSRHDDKAADGVADRAAAVLVEEGKVLLIKRTKPDDEYYVVPGGKVEQAESPEQACARKVMEEVNLTVQVGALLDDFRDEGRTQFFYRVTRTGGQVRLGDGPEKGRANDENRYEPVWIGLDELDEYEVHPKEAAKIIRRAAR</sequence>
<reference evidence="5 6" key="1">
    <citation type="submission" date="2017-02" db="EMBL/GenBank/DDBJ databases">
        <authorList>
            <person name="Peterson S.W."/>
        </authorList>
    </citation>
    <scope>NUCLEOTIDE SEQUENCE [LARGE SCALE GENOMIC DNA]</scope>
    <source>
        <strain evidence="5 6">LSP_Lj1</strain>
    </source>
</reference>
<name>A0A1R4IGI7_9ACTN</name>
<dbReference type="RefSeq" id="WP_179110549.1">
    <property type="nucleotide sequence ID" value="NZ_FUKQ01000007.1"/>
</dbReference>
<organism evidence="5 6">
    <name type="scientific">Luteococcus japonicus LSP_Lj1</name>
    <dbReference type="NCBI Taxonomy" id="1255658"/>
    <lineage>
        <taxon>Bacteria</taxon>
        <taxon>Bacillati</taxon>
        <taxon>Actinomycetota</taxon>
        <taxon>Actinomycetes</taxon>
        <taxon>Propionibacteriales</taxon>
        <taxon>Propionibacteriaceae</taxon>
        <taxon>Luteococcus</taxon>
    </lineage>
</organism>
<dbReference type="Proteomes" id="UP000188342">
    <property type="component" value="Unassembled WGS sequence"/>
</dbReference>
<keyword evidence="6" id="KW-1185">Reference proteome</keyword>
<evidence type="ECO:0000313" key="6">
    <source>
        <dbReference type="Proteomes" id="UP000188342"/>
    </source>
</evidence>
<protein>
    <submittedName>
        <fullName evidence="5">Nudix hydrolase family protein</fullName>
    </submittedName>
</protein>
<dbReference type="PROSITE" id="PS51462">
    <property type="entry name" value="NUDIX"/>
    <property type="match status" value="1"/>
</dbReference>
<comment type="cofactor">
    <cofactor evidence="1">
        <name>Mg(2+)</name>
        <dbReference type="ChEBI" id="CHEBI:18420"/>
    </cofactor>
</comment>
<dbReference type="STRING" id="1255658.FM114_01690"/>
<proteinExistence type="predicted"/>
<dbReference type="SUPFAM" id="SSF55811">
    <property type="entry name" value="Nudix"/>
    <property type="match status" value="1"/>
</dbReference>
<dbReference type="AlphaFoldDB" id="A0A1R4IGI7"/>
<evidence type="ECO:0000256" key="3">
    <source>
        <dbReference type="ARBA" id="ARBA00022842"/>
    </source>
</evidence>